<sequence>MDRTRDPWAMLLLKLAGINSPPKARQAFQQFMHESYETEIAPVVLARWNASGIEDESGELRSKKSPNAPFRAKVARELFAELSEKEQDALRKRVRDDAKAAKDAYVTAMKKGPSKAPEDRQKCINNLGVFMSAVLQGVCAHTGLHSFAVFGGPIPQFGGELRTMHVSSGRNRDPSPSPFPNWSKERFNKDVLEFMKEYLHTAFRSCA</sequence>
<organism evidence="1 2">
    <name type="scientific">Mycena maculata</name>
    <dbReference type="NCBI Taxonomy" id="230809"/>
    <lineage>
        <taxon>Eukaryota</taxon>
        <taxon>Fungi</taxon>
        <taxon>Dikarya</taxon>
        <taxon>Basidiomycota</taxon>
        <taxon>Agaricomycotina</taxon>
        <taxon>Agaricomycetes</taxon>
        <taxon>Agaricomycetidae</taxon>
        <taxon>Agaricales</taxon>
        <taxon>Marasmiineae</taxon>
        <taxon>Mycenaceae</taxon>
        <taxon>Mycena</taxon>
    </lineage>
</organism>
<accession>A0AAD7IW32</accession>
<comment type="caution">
    <text evidence="1">The sequence shown here is derived from an EMBL/GenBank/DDBJ whole genome shotgun (WGS) entry which is preliminary data.</text>
</comment>
<dbReference type="EMBL" id="JARJLG010000080">
    <property type="protein sequence ID" value="KAJ7750928.1"/>
    <property type="molecule type" value="Genomic_DNA"/>
</dbReference>
<reference evidence="1" key="1">
    <citation type="submission" date="2023-03" db="EMBL/GenBank/DDBJ databases">
        <title>Massive genome expansion in bonnet fungi (Mycena s.s.) driven by repeated elements and novel gene families across ecological guilds.</title>
        <authorList>
            <consortium name="Lawrence Berkeley National Laboratory"/>
            <person name="Harder C.B."/>
            <person name="Miyauchi S."/>
            <person name="Viragh M."/>
            <person name="Kuo A."/>
            <person name="Thoen E."/>
            <person name="Andreopoulos B."/>
            <person name="Lu D."/>
            <person name="Skrede I."/>
            <person name="Drula E."/>
            <person name="Henrissat B."/>
            <person name="Morin E."/>
            <person name="Kohler A."/>
            <person name="Barry K."/>
            <person name="LaButti K."/>
            <person name="Morin E."/>
            <person name="Salamov A."/>
            <person name="Lipzen A."/>
            <person name="Mereny Z."/>
            <person name="Hegedus B."/>
            <person name="Baldrian P."/>
            <person name="Stursova M."/>
            <person name="Weitz H."/>
            <person name="Taylor A."/>
            <person name="Grigoriev I.V."/>
            <person name="Nagy L.G."/>
            <person name="Martin F."/>
            <person name="Kauserud H."/>
        </authorList>
    </citation>
    <scope>NUCLEOTIDE SEQUENCE</scope>
    <source>
        <strain evidence="1">CBHHK188m</strain>
    </source>
</reference>
<dbReference type="AlphaFoldDB" id="A0AAD7IW32"/>
<evidence type="ECO:0000313" key="1">
    <source>
        <dbReference type="EMBL" id="KAJ7750928.1"/>
    </source>
</evidence>
<proteinExistence type="predicted"/>
<evidence type="ECO:0000313" key="2">
    <source>
        <dbReference type="Proteomes" id="UP001215280"/>
    </source>
</evidence>
<protein>
    <submittedName>
        <fullName evidence="1">Uncharacterized protein</fullName>
    </submittedName>
</protein>
<name>A0AAD7IW32_9AGAR</name>
<keyword evidence="2" id="KW-1185">Reference proteome</keyword>
<dbReference type="Proteomes" id="UP001215280">
    <property type="component" value="Unassembled WGS sequence"/>
</dbReference>
<gene>
    <name evidence="1" type="ORF">DFH07DRAFT_542124</name>
</gene>